<proteinExistence type="predicted"/>
<evidence type="ECO:0000259" key="3">
    <source>
        <dbReference type="Pfam" id="PF08698"/>
    </source>
</evidence>
<organism evidence="4 5">
    <name type="scientific">Rhynocoris fuscipes</name>
    <dbReference type="NCBI Taxonomy" id="488301"/>
    <lineage>
        <taxon>Eukaryota</taxon>
        <taxon>Metazoa</taxon>
        <taxon>Ecdysozoa</taxon>
        <taxon>Arthropoda</taxon>
        <taxon>Hexapoda</taxon>
        <taxon>Insecta</taxon>
        <taxon>Pterygota</taxon>
        <taxon>Neoptera</taxon>
        <taxon>Paraneoptera</taxon>
        <taxon>Hemiptera</taxon>
        <taxon>Heteroptera</taxon>
        <taxon>Panheteroptera</taxon>
        <taxon>Cimicomorpha</taxon>
        <taxon>Reduviidae</taxon>
        <taxon>Harpactorinae</taxon>
        <taxon>Harpactorini</taxon>
        <taxon>Rhynocoris</taxon>
    </lineage>
</organism>
<evidence type="ECO:0000256" key="2">
    <source>
        <dbReference type="ARBA" id="ARBA00023242"/>
    </source>
</evidence>
<dbReference type="EMBL" id="JAPXFL010000012">
    <property type="protein sequence ID" value="KAK9498752.1"/>
    <property type="molecule type" value="Genomic_DNA"/>
</dbReference>
<gene>
    <name evidence="4" type="ORF">O3M35_003316</name>
</gene>
<protein>
    <recommendedName>
        <fullName evidence="3">Fcf2 pre-rRNA processing C-terminal domain-containing protein</fullName>
    </recommendedName>
</protein>
<sequence length="181" mass="21475">MFQSSSKVKEYTLDDGYVSFASDQTKLKNITKIDDIMKLSCIPDGFEKHKKVIETNSYSNKKKKKKEEPVELSEEIENDIKVLQMRSVLDKKRFYKKNDIKLSKDIKIGRVLDNPADFYSSRIPNKLRKRTLVDELLNDAKFKKEIKKSYAKIVSEQRFTSHNKYKKWKKKFYKNQNKSSE</sequence>
<evidence type="ECO:0000313" key="4">
    <source>
        <dbReference type="EMBL" id="KAK9498752.1"/>
    </source>
</evidence>
<dbReference type="Pfam" id="PF08698">
    <property type="entry name" value="Fcf2"/>
    <property type="match status" value="1"/>
</dbReference>
<comment type="caution">
    <text evidence="4">The sequence shown here is derived from an EMBL/GenBank/DDBJ whole genome shotgun (WGS) entry which is preliminary data.</text>
</comment>
<name>A0AAW1CJY8_9HEMI</name>
<reference evidence="4 5" key="1">
    <citation type="submission" date="2022-12" db="EMBL/GenBank/DDBJ databases">
        <title>Chromosome-level genome assembly of true bugs.</title>
        <authorList>
            <person name="Ma L."/>
            <person name="Li H."/>
        </authorList>
    </citation>
    <scope>NUCLEOTIDE SEQUENCE [LARGE SCALE GENOMIC DNA]</scope>
    <source>
        <strain evidence="4">Lab_2022b</strain>
    </source>
</reference>
<dbReference type="PANTHER" id="PTHR21686:SF12">
    <property type="entry name" value="DEOXYNUCLEOTIDYLTRANSFERASE TERMINAL-INTERACTING PROTEIN 2"/>
    <property type="match status" value="1"/>
</dbReference>
<keyword evidence="2" id="KW-0539">Nucleus</keyword>
<comment type="subcellular location">
    <subcellularLocation>
        <location evidence="1">Nucleus</location>
        <location evidence="1">Nucleolus</location>
    </subcellularLocation>
</comment>
<dbReference type="PANTHER" id="PTHR21686">
    <property type="entry name" value="DEOXYNUCLEOTIDYLTRANSFERASE TERMINAL-INTERACTING PROTEIN 2"/>
    <property type="match status" value="1"/>
</dbReference>
<dbReference type="InterPro" id="IPR014810">
    <property type="entry name" value="Fcf2_C"/>
</dbReference>
<dbReference type="InterPro" id="IPR039883">
    <property type="entry name" value="Fcf2/DNTTIP2"/>
</dbReference>
<dbReference type="GO" id="GO:0003723">
    <property type="term" value="F:RNA binding"/>
    <property type="evidence" value="ECO:0007669"/>
    <property type="project" value="TreeGrafter"/>
</dbReference>
<evidence type="ECO:0000313" key="5">
    <source>
        <dbReference type="Proteomes" id="UP001461498"/>
    </source>
</evidence>
<dbReference type="AlphaFoldDB" id="A0AAW1CJY8"/>
<dbReference type="GO" id="GO:0005730">
    <property type="term" value="C:nucleolus"/>
    <property type="evidence" value="ECO:0007669"/>
    <property type="project" value="UniProtKB-SubCell"/>
</dbReference>
<dbReference type="GO" id="GO:0006396">
    <property type="term" value="P:RNA processing"/>
    <property type="evidence" value="ECO:0007669"/>
    <property type="project" value="TreeGrafter"/>
</dbReference>
<feature type="domain" description="Fcf2 pre-rRNA processing C-terminal" evidence="3">
    <location>
        <begin position="71"/>
        <end position="148"/>
    </location>
</feature>
<accession>A0AAW1CJY8</accession>
<evidence type="ECO:0000256" key="1">
    <source>
        <dbReference type="ARBA" id="ARBA00004604"/>
    </source>
</evidence>
<dbReference type="Proteomes" id="UP001461498">
    <property type="component" value="Unassembled WGS sequence"/>
</dbReference>
<keyword evidence="5" id="KW-1185">Reference proteome</keyword>